<feature type="region of interest" description="Disordered" evidence="4">
    <location>
        <begin position="108"/>
        <end position="142"/>
    </location>
</feature>
<dbReference type="Gene3D" id="1.25.10.10">
    <property type="entry name" value="Leucine-rich Repeat Variant"/>
    <property type="match status" value="5"/>
</dbReference>
<dbReference type="Proteomes" id="UP000284702">
    <property type="component" value="Unassembled WGS sequence"/>
</dbReference>
<reference evidence="6" key="1">
    <citation type="submission" date="2018-07" db="EMBL/GenBank/DDBJ databases">
        <title>Annotation of Aphanomyces astaci genome assembly.</title>
        <authorList>
            <person name="Studholme D.J."/>
        </authorList>
    </citation>
    <scope>NUCLEOTIDE SEQUENCE [LARGE SCALE GENOMIC DNA]</scope>
    <source>
        <strain evidence="6">Pc</strain>
    </source>
</reference>
<feature type="region of interest" description="Disordered" evidence="4">
    <location>
        <begin position="1611"/>
        <end position="1635"/>
    </location>
</feature>
<feature type="domain" description="TOG" evidence="5">
    <location>
        <begin position="128"/>
        <end position="363"/>
    </location>
</feature>
<dbReference type="GO" id="GO:0051010">
    <property type="term" value="F:microtubule plus-end binding"/>
    <property type="evidence" value="ECO:0007669"/>
    <property type="project" value="InterPro"/>
</dbReference>
<evidence type="ECO:0000313" key="7">
    <source>
        <dbReference type="Proteomes" id="UP000284702"/>
    </source>
</evidence>
<dbReference type="GO" id="GO:0005856">
    <property type="term" value="C:cytoskeleton"/>
    <property type="evidence" value="ECO:0007669"/>
    <property type="project" value="UniProtKB-SubCell"/>
</dbReference>
<dbReference type="GO" id="GO:0046785">
    <property type="term" value="P:microtubule polymerization"/>
    <property type="evidence" value="ECO:0007669"/>
    <property type="project" value="InterPro"/>
</dbReference>
<dbReference type="SUPFAM" id="SSF48371">
    <property type="entry name" value="ARM repeat"/>
    <property type="match status" value="2"/>
</dbReference>
<feature type="region of interest" description="Disordered" evidence="4">
    <location>
        <begin position="363"/>
        <end position="400"/>
    </location>
</feature>
<dbReference type="GO" id="GO:0007051">
    <property type="term" value="P:spindle organization"/>
    <property type="evidence" value="ECO:0007669"/>
    <property type="project" value="InterPro"/>
</dbReference>
<dbReference type="VEuPathDB" id="FungiDB:H257_07966"/>
<feature type="region of interest" description="Disordered" evidence="4">
    <location>
        <begin position="36"/>
        <end position="79"/>
    </location>
</feature>
<feature type="domain" description="TOG" evidence="5">
    <location>
        <begin position="733"/>
        <end position="973"/>
    </location>
</feature>
<feature type="domain" description="TOG" evidence="5">
    <location>
        <begin position="993"/>
        <end position="1233"/>
    </location>
</feature>
<evidence type="ECO:0000256" key="4">
    <source>
        <dbReference type="SAM" id="MobiDB-lite"/>
    </source>
</evidence>
<evidence type="ECO:0000256" key="2">
    <source>
        <dbReference type="ARBA" id="ARBA00022490"/>
    </source>
</evidence>
<gene>
    <name evidence="6" type="ORF">B5M09_006545</name>
</gene>
<dbReference type="EMBL" id="MZMZ02002053">
    <property type="protein sequence ID" value="RQM27512.1"/>
    <property type="molecule type" value="Genomic_DNA"/>
</dbReference>
<organism evidence="6 7">
    <name type="scientific">Aphanomyces astaci</name>
    <name type="common">Crayfish plague agent</name>
    <dbReference type="NCBI Taxonomy" id="112090"/>
    <lineage>
        <taxon>Eukaryota</taxon>
        <taxon>Sar</taxon>
        <taxon>Stramenopiles</taxon>
        <taxon>Oomycota</taxon>
        <taxon>Saprolegniomycetes</taxon>
        <taxon>Saprolegniales</taxon>
        <taxon>Verrucalvaceae</taxon>
        <taxon>Aphanomyces</taxon>
    </lineage>
</organism>
<dbReference type="Pfam" id="PF21041">
    <property type="entry name" value="XMAP215_CLASP_TOG"/>
    <property type="match status" value="2"/>
</dbReference>
<evidence type="ECO:0000313" key="6">
    <source>
        <dbReference type="EMBL" id="RQM27512.1"/>
    </source>
</evidence>
<proteinExistence type="predicted"/>
<feature type="compositionally biased region" description="Low complexity" evidence="4">
    <location>
        <begin position="1672"/>
        <end position="1686"/>
    </location>
</feature>
<dbReference type="GO" id="GO:0061863">
    <property type="term" value="F:microtubule plus end polymerase"/>
    <property type="evidence" value="ECO:0007669"/>
    <property type="project" value="InterPro"/>
</dbReference>
<dbReference type="SMART" id="SM01349">
    <property type="entry name" value="TOG"/>
    <property type="match status" value="5"/>
</dbReference>
<protein>
    <recommendedName>
        <fullName evidence="5">TOG domain-containing protein</fullName>
    </recommendedName>
</protein>
<feature type="region of interest" description="Disordered" evidence="4">
    <location>
        <begin position="1647"/>
        <end position="1711"/>
    </location>
</feature>
<dbReference type="PANTHER" id="PTHR12609">
    <property type="entry name" value="MICROTUBULE ASSOCIATED PROTEIN XMAP215"/>
    <property type="match status" value="1"/>
</dbReference>
<feature type="region of interest" description="Disordered" evidence="4">
    <location>
        <begin position="2093"/>
        <end position="2126"/>
    </location>
</feature>
<keyword evidence="2" id="KW-0963">Cytoplasm</keyword>
<feature type="compositionally biased region" description="Low complexity" evidence="4">
    <location>
        <begin position="700"/>
        <end position="725"/>
    </location>
</feature>
<dbReference type="GO" id="GO:0030951">
    <property type="term" value="P:establishment or maintenance of microtubule cytoskeleton polarity"/>
    <property type="evidence" value="ECO:0007669"/>
    <property type="project" value="InterPro"/>
</dbReference>
<name>A0A425DE31_APHAT</name>
<feature type="region of interest" description="Disordered" evidence="4">
    <location>
        <begin position="648"/>
        <end position="725"/>
    </location>
</feature>
<accession>A0A425DE31</accession>
<comment type="caution">
    <text evidence="6">The sequence shown here is derived from an EMBL/GenBank/DDBJ whole genome shotgun (WGS) entry which is preliminary data.</text>
</comment>
<feature type="domain" description="TOG" evidence="5">
    <location>
        <begin position="1328"/>
        <end position="1575"/>
    </location>
</feature>
<dbReference type="InterPro" id="IPR045110">
    <property type="entry name" value="XMAP215"/>
</dbReference>
<sequence length="2142" mass="229554">MSQPCLRNMSCKCPLCMGEDVSALLAMTKTISSNITYTEDDDEVQPPPATKSGFMANSPPKKPAAAPRPSLKSRMAPKQPVVEKLPPLDFQDVDMGITSAPSILMAAEGPTPPPISSGGEAPPEFAGDVPTRRPASSDDPPLQMEDVEAKVADKNWKVRKEVYDDLKAAFESGRAIEGGNVTELFGKLVDDSNAAAMECGLAAVLAYAVQVSPQQWNNAIVGRVLPKVVDKGFSGRPGSVKLAEELVLEFVHLGSAEDTITALLEGTKNKKPKVPPLCVSSILECFKAFGPRVVPVVAVKKELKALCESTVNNVRPNALKLIGEMYRWTGPTLVQDIVATLRPAQQTEYEAMISEISPGQAVPTRYVKGKEPKPAKSAATGSTKAGKGGAAASAPAGGGSFDPREFAETINLLDLLPKTEFKAKMALPKWSEKVEALKIILDIVGSVPKLATGDYGDLVQTLKLCTQDANVNIVAKSIEVLGVLADGLRRQFAQYARILLPVLLRKLSDKKSNVLSATHQALDLFQQHALPIDAMMDELKLTIEAATNKVPASRAQGVVFVERCIAKQKINVSDAALMRTIGELFANCIEDSDPGLKKAGVEAMVTLVTSSPQAGRMIKATLDVLEKRQPRSFKVIEAAMGTFFQLKTTGESSSSSGPPPSSVPKQPASAMPKPSTATSVPKKLPSAGPSARANLLKKQPSASSSGGATSQQPTKATAATGKSTSEVITMSPQEAEMQLEALALDGWRSNIVTNLESAKWTDRKAGFEALEEVFKLVSSDVATANLDAVVVYVSSQSKTFKESNVHVLKSAFQAIATIASLCESMGLGVLSAVVPPAVDKMGDRKVSETVRPMFLALAELVGPASVLAAIFGHMPLVKTPLAQLECLEFVRECVGEFGVSTCNPRGVIEYAKGPFGMESINPKTRMSAIAVFGALYGQLGDAMRPLLNLDGWKASLKDSVEAEFERVGFSPSSFAASRVAKTSEGGGAASSGSLFGRVDVSAKITKELLADMANEDDKVAWKKRLDAMEQAQRICEEAGLSIELTKGVMDLTKSLKARLSDSNANLKTKAVQVIGVVAASVGPSVAKLAKLVGANLVVGVADNKKAMQQACLDSLLKWVVHGDVASASCFESLLPFVAEALKNPVGRAELLGWTVEMTQMIPTKMDLRSLVENTIDALSDKSTDAREKAQLLLVEVFKSVGRDAVVGGCRDILPAKMRTLKPIIDRAAATAFGGGDVVEGKSTKPPVAAAVSLSSSSSLVRANSAVSGGRTAAPSQSPKANLSRTTSLTASASVVVAAPSTTSAAALLISSDKLTRLERHRKNKWVFDAADPAELLARKGQLETEWSGLVHPSLRVKLFAVSYEKGMMQAIDDLSACVTSQPDEVFHSLDLILKWSTLRIVDNNVQALVKMLDLLVKLFQMLVQFGWELDDVEAALFLPYLCQESGQQKPRFRMRFRDVLRLVVHVYPSAKLTPYLLECITNSKNSKSRSECLDLIEFIADTKGHAAVGRKTLRDVGKYVDCAEKEVRESAIGAVVKMYTLMGDPSTDRFFTLCNITSQKAMDLVLQKVKYLPPSTTAATTTTTTAGTHRVLTMPKPTTPAYQRYASMPLDEPAREPPLSTAYEAPPPAPSMYTTTRLERPATPLKYQTTTPIPSALSAYPPGYAQPPPTTSPSIRLPLPSSSSGLKPPPTPTTYTNPPITPASTPYRSDFGSTRTDMRTLLFVPLERLLVNPKELTVNLDAFAAGKDALKSLYALSATGDDVFIQENVNEILVRVCQVLGAALGAHIELHIVSLCVATISSIFRHAAYVGRIERVAIERVLLEAGAGFLDPRLDDVEATLSNRIMLALNKLIMTTAYALRIGEVYPAMLHVLERIVSGKAGEYQKHDADNKIAGQPTLGQLLAKLLVKTTRRELTLPTPFVHVDVADILHTKHRVFTTVSTDAEVKNAMKTSLKHAADHWNSDGRRPAFQRALDDLPIASPIHGMLMQMLPLVFAVPSPDMVPRRLNDAVHKFSTSTDPAAKLQATMAMVEVKVDSAGTPIEMDGARKAELRQTVDKLDMTSYNRTSAALTDSAIKSALSRANIFKDRSLEFSSAGGSSSTTTSSSTVSGAPGTESTGGDLPLKSMALMDLKQRLGRIQMN</sequence>
<evidence type="ECO:0000256" key="1">
    <source>
        <dbReference type="ARBA" id="ARBA00004245"/>
    </source>
</evidence>
<dbReference type="InterPro" id="IPR016024">
    <property type="entry name" value="ARM-type_fold"/>
</dbReference>
<comment type="subcellular location">
    <subcellularLocation>
        <location evidence="1">Cytoplasm</location>
        <location evidence="1">Cytoskeleton</location>
    </subcellularLocation>
</comment>
<feature type="compositionally biased region" description="Low complexity" evidence="4">
    <location>
        <begin position="63"/>
        <end position="74"/>
    </location>
</feature>
<evidence type="ECO:0000259" key="5">
    <source>
        <dbReference type="SMART" id="SM01349"/>
    </source>
</evidence>
<feature type="domain" description="TOG" evidence="5">
    <location>
        <begin position="405"/>
        <end position="638"/>
    </location>
</feature>
<evidence type="ECO:0000256" key="3">
    <source>
        <dbReference type="ARBA" id="ARBA00023212"/>
    </source>
</evidence>
<dbReference type="InterPro" id="IPR048491">
    <property type="entry name" value="XMAP215_CLASP_TOG"/>
</dbReference>
<keyword evidence="3" id="KW-0206">Cytoskeleton</keyword>
<feature type="compositionally biased region" description="Low complexity" evidence="4">
    <location>
        <begin position="2094"/>
        <end position="2115"/>
    </location>
</feature>
<dbReference type="InterPro" id="IPR034085">
    <property type="entry name" value="TOG"/>
</dbReference>
<feature type="compositionally biased region" description="Low complexity" evidence="4">
    <location>
        <begin position="375"/>
        <end position="395"/>
    </location>
</feature>
<keyword evidence="7" id="KW-1185">Reference proteome</keyword>
<dbReference type="InterPro" id="IPR011989">
    <property type="entry name" value="ARM-like"/>
</dbReference>